<dbReference type="InterPro" id="IPR054241">
    <property type="entry name" value="DUF6968"/>
</dbReference>
<proteinExistence type="predicted"/>
<organism evidence="2 3">
    <name type="scientific">Alsobacter soli</name>
    <dbReference type="NCBI Taxonomy" id="2109933"/>
    <lineage>
        <taxon>Bacteria</taxon>
        <taxon>Pseudomonadati</taxon>
        <taxon>Pseudomonadota</taxon>
        <taxon>Alphaproteobacteria</taxon>
        <taxon>Hyphomicrobiales</taxon>
        <taxon>Alsobacteraceae</taxon>
        <taxon>Alsobacter</taxon>
    </lineage>
</organism>
<dbReference type="AlphaFoldDB" id="A0A2T1HSB5"/>
<dbReference type="Proteomes" id="UP000239772">
    <property type="component" value="Unassembled WGS sequence"/>
</dbReference>
<comment type="caution">
    <text evidence="2">The sequence shown here is derived from an EMBL/GenBank/DDBJ whole genome shotgun (WGS) entry which is preliminary data.</text>
</comment>
<evidence type="ECO:0000313" key="3">
    <source>
        <dbReference type="Proteomes" id="UP000239772"/>
    </source>
</evidence>
<reference evidence="3" key="1">
    <citation type="submission" date="2018-03" db="EMBL/GenBank/DDBJ databases">
        <authorList>
            <person name="Sun L."/>
            <person name="Liu H."/>
            <person name="Chen W."/>
            <person name="Huang K."/>
            <person name="Liu W."/>
            <person name="Gao X."/>
        </authorList>
    </citation>
    <scope>NUCLEOTIDE SEQUENCE [LARGE SCALE GENOMIC DNA]</scope>
    <source>
        <strain evidence="3">SH9</strain>
    </source>
</reference>
<feature type="domain" description="DUF6968" evidence="1">
    <location>
        <begin position="17"/>
        <end position="106"/>
    </location>
</feature>
<evidence type="ECO:0000313" key="2">
    <source>
        <dbReference type="EMBL" id="PSC04532.1"/>
    </source>
</evidence>
<accession>A0A2T1HSB5</accession>
<dbReference type="EMBL" id="PVZS01000013">
    <property type="protein sequence ID" value="PSC04532.1"/>
    <property type="molecule type" value="Genomic_DNA"/>
</dbReference>
<evidence type="ECO:0000259" key="1">
    <source>
        <dbReference type="Pfam" id="PF22302"/>
    </source>
</evidence>
<gene>
    <name evidence="2" type="ORF">SLNSH_13635</name>
</gene>
<sequence length="122" mass="13483">MPGSRFLSGSDAMIILTHRLRLQSPQGERAIEIAIHQPEPDDRCWTCAYSIGWPDRTRKSQAYGLDALQALVMALQKIGSEIYTSDHHRSGSLRAEGDERGYGFPVPQGLKDMVIGSDADLV</sequence>
<protein>
    <recommendedName>
        <fullName evidence="1">DUF6968 domain-containing protein</fullName>
    </recommendedName>
</protein>
<keyword evidence="3" id="KW-1185">Reference proteome</keyword>
<dbReference type="Pfam" id="PF22302">
    <property type="entry name" value="DUF6968"/>
    <property type="match status" value="1"/>
</dbReference>
<name>A0A2T1HSB5_9HYPH</name>